<feature type="region of interest" description="Disordered" evidence="1">
    <location>
        <begin position="1"/>
        <end position="88"/>
    </location>
</feature>
<accession>A0AAD6XSF1</accession>
<feature type="region of interest" description="Disordered" evidence="1">
    <location>
        <begin position="143"/>
        <end position="170"/>
    </location>
</feature>
<dbReference type="EMBL" id="JARJCN010000038">
    <property type="protein sequence ID" value="KAJ7084278.1"/>
    <property type="molecule type" value="Genomic_DNA"/>
</dbReference>
<comment type="caution">
    <text evidence="2">The sequence shown here is derived from an EMBL/GenBank/DDBJ whole genome shotgun (WGS) entry which is preliminary data.</text>
</comment>
<evidence type="ECO:0000313" key="3">
    <source>
        <dbReference type="Proteomes" id="UP001222325"/>
    </source>
</evidence>
<protein>
    <submittedName>
        <fullName evidence="2">Uncharacterized protein</fullName>
    </submittedName>
</protein>
<dbReference type="Proteomes" id="UP001222325">
    <property type="component" value="Unassembled WGS sequence"/>
</dbReference>
<keyword evidence="3" id="KW-1185">Reference proteome</keyword>
<feature type="compositionally biased region" description="Low complexity" evidence="1">
    <location>
        <begin position="57"/>
        <end position="74"/>
    </location>
</feature>
<sequence>MFLNTMASPIRHPWFDKPSTKRKHPSGESSYPSPKRRRSSTLEHGFASLTLDAPMFPAVEEPAPARPATPAAPEITMKTSSWYEPEPDRIVVTDLDSPSDEEVDGDAPPLVSPALIDRLKSRPLQHSLPAPSHSQALVLFRPLIAPPPPETKPTVNETDRYGADAMDVEP</sequence>
<evidence type="ECO:0000256" key="1">
    <source>
        <dbReference type="SAM" id="MobiDB-lite"/>
    </source>
</evidence>
<reference evidence="2" key="1">
    <citation type="submission" date="2023-03" db="EMBL/GenBank/DDBJ databases">
        <title>Massive genome expansion in bonnet fungi (Mycena s.s.) driven by repeated elements and novel gene families across ecological guilds.</title>
        <authorList>
            <consortium name="Lawrence Berkeley National Laboratory"/>
            <person name="Harder C.B."/>
            <person name="Miyauchi S."/>
            <person name="Viragh M."/>
            <person name="Kuo A."/>
            <person name="Thoen E."/>
            <person name="Andreopoulos B."/>
            <person name="Lu D."/>
            <person name="Skrede I."/>
            <person name="Drula E."/>
            <person name="Henrissat B."/>
            <person name="Morin E."/>
            <person name="Kohler A."/>
            <person name="Barry K."/>
            <person name="LaButti K."/>
            <person name="Morin E."/>
            <person name="Salamov A."/>
            <person name="Lipzen A."/>
            <person name="Mereny Z."/>
            <person name="Hegedus B."/>
            <person name="Baldrian P."/>
            <person name="Stursova M."/>
            <person name="Weitz H."/>
            <person name="Taylor A."/>
            <person name="Grigoriev I.V."/>
            <person name="Nagy L.G."/>
            <person name="Martin F."/>
            <person name="Kauserud H."/>
        </authorList>
    </citation>
    <scope>NUCLEOTIDE SEQUENCE</scope>
    <source>
        <strain evidence="2">CBHHK173m</strain>
    </source>
</reference>
<dbReference type="AlphaFoldDB" id="A0AAD6XSF1"/>
<organism evidence="2 3">
    <name type="scientific">Mycena belliarum</name>
    <dbReference type="NCBI Taxonomy" id="1033014"/>
    <lineage>
        <taxon>Eukaryota</taxon>
        <taxon>Fungi</taxon>
        <taxon>Dikarya</taxon>
        <taxon>Basidiomycota</taxon>
        <taxon>Agaricomycotina</taxon>
        <taxon>Agaricomycetes</taxon>
        <taxon>Agaricomycetidae</taxon>
        <taxon>Agaricales</taxon>
        <taxon>Marasmiineae</taxon>
        <taxon>Mycenaceae</taxon>
        <taxon>Mycena</taxon>
    </lineage>
</organism>
<evidence type="ECO:0000313" key="2">
    <source>
        <dbReference type="EMBL" id="KAJ7084278.1"/>
    </source>
</evidence>
<gene>
    <name evidence="2" type="ORF">B0H15DRAFT_848489</name>
</gene>
<name>A0AAD6XSF1_9AGAR</name>
<proteinExistence type="predicted"/>